<reference evidence="3 4" key="1">
    <citation type="submission" date="2018-03" db="EMBL/GenBank/DDBJ databases">
        <authorList>
            <person name="Keele B.F."/>
        </authorList>
    </citation>
    <scope>NUCLEOTIDE SEQUENCE [LARGE SCALE GENOMIC DNA]</scope>
    <source>
        <strain evidence="3 4">IB-3</strain>
    </source>
</reference>
<proteinExistence type="predicted"/>
<dbReference type="AlphaFoldDB" id="A0A2R7Z242"/>
<dbReference type="OrthoDB" id="9429744at2"/>
<protein>
    <recommendedName>
        <fullName evidence="5">Alpha/beta hydrolase</fullName>
    </recommendedName>
</protein>
<feature type="chain" id="PRO_5015349712" description="Alpha/beta hydrolase" evidence="2">
    <location>
        <begin position="30"/>
        <end position="85"/>
    </location>
</feature>
<sequence>MNTTAFRRAGAIAGAAVFTIAMTSSTAPATAGTSDEGHDRPCFMIRSPWNNAEGPQPTCPTGRFETSEPAAARPVPVARIADFMP</sequence>
<feature type="region of interest" description="Disordered" evidence="1">
    <location>
        <begin position="48"/>
        <end position="72"/>
    </location>
</feature>
<dbReference type="RefSeq" id="WP_108342415.1">
    <property type="nucleotide sequence ID" value="NZ_PYXZ01000001.1"/>
</dbReference>
<comment type="caution">
    <text evidence="3">The sequence shown here is derived from an EMBL/GenBank/DDBJ whole genome shotgun (WGS) entry which is preliminary data.</text>
</comment>
<evidence type="ECO:0000256" key="2">
    <source>
        <dbReference type="SAM" id="SignalP"/>
    </source>
</evidence>
<feature type="signal peptide" evidence="2">
    <location>
        <begin position="1"/>
        <end position="29"/>
    </location>
</feature>
<dbReference type="EMBL" id="PYXZ01000001">
    <property type="protein sequence ID" value="PUA82229.1"/>
    <property type="molecule type" value="Genomic_DNA"/>
</dbReference>
<evidence type="ECO:0000256" key="1">
    <source>
        <dbReference type="SAM" id="MobiDB-lite"/>
    </source>
</evidence>
<evidence type="ECO:0000313" key="4">
    <source>
        <dbReference type="Proteomes" id="UP000244867"/>
    </source>
</evidence>
<name>A0A2R7Z242_9ACTN</name>
<gene>
    <name evidence="3" type="ORF">C7S10_00230</name>
</gene>
<accession>A0A2R7Z242</accession>
<organism evidence="3 4">
    <name type="scientific">Nocardioides currus</name>
    <dbReference type="NCBI Taxonomy" id="2133958"/>
    <lineage>
        <taxon>Bacteria</taxon>
        <taxon>Bacillati</taxon>
        <taxon>Actinomycetota</taxon>
        <taxon>Actinomycetes</taxon>
        <taxon>Propionibacteriales</taxon>
        <taxon>Nocardioidaceae</taxon>
        <taxon>Nocardioides</taxon>
    </lineage>
</organism>
<dbReference type="Proteomes" id="UP000244867">
    <property type="component" value="Unassembled WGS sequence"/>
</dbReference>
<keyword evidence="2" id="KW-0732">Signal</keyword>
<evidence type="ECO:0000313" key="3">
    <source>
        <dbReference type="EMBL" id="PUA82229.1"/>
    </source>
</evidence>
<evidence type="ECO:0008006" key="5">
    <source>
        <dbReference type="Google" id="ProtNLM"/>
    </source>
</evidence>
<keyword evidence="4" id="KW-1185">Reference proteome</keyword>